<keyword evidence="3" id="KW-0436">Ligase</keyword>
<accession>A0ABW4NZ00</accession>
<name>A0ABW4NZ00_9NOCA</name>
<evidence type="ECO:0000313" key="4">
    <source>
        <dbReference type="Proteomes" id="UP001597286"/>
    </source>
</evidence>
<dbReference type="RefSeq" id="WP_378483646.1">
    <property type="nucleotide sequence ID" value="NZ_JBHUFB010000003.1"/>
</dbReference>
<dbReference type="EMBL" id="JBHUFB010000003">
    <property type="protein sequence ID" value="MFD1811053.1"/>
    <property type="molecule type" value="Genomic_DNA"/>
</dbReference>
<dbReference type="Gene3D" id="3.40.50.12780">
    <property type="entry name" value="N-terminal domain of ligase-like"/>
    <property type="match status" value="1"/>
</dbReference>
<comment type="caution">
    <text evidence="3">The sequence shown here is derived from an EMBL/GenBank/DDBJ whole genome shotgun (WGS) entry which is preliminary data.</text>
</comment>
<dbReference type="InterPro" id="IPR025110">
    <property type="entry name" value="AMP-bd_C"/>
</dbReference>
<dbReference type="EC" id="6.2.1.3" evidence="3"/>
<feature type="domain" description="AMP-binding enzyme C-terminal" evidence="2">
    <location>
        <begin position="417"/>
        <end position="492"/>
    </location>
</feature>
<keyword evidence="4" id="KW-1185">Reference proteome</keyword>
<dbReference type="Pfam" id="PF13193">
    <property type="entry name" value="AMP-binding_C"/>
    <property type="match status" value="1"/>
</dbReference>
<evidence type="ECO:0000259" key="2">
    <source>
        <dbReference type="Pfam" id="PF13193"/>
    </source>
</evidence>
<dbReference type="InterPro" id="IPR045851">
    <property type="entry name" value="AMP-bd_C_sf"/>
</dbReference>
<reference evidence="4" key="1">
    <citation type="journal article" date="2019" name="Int. J. Syst. Evol. Microbiol.">
        <title>The Global Catalogue of Microorganisms (GCM) 10K type strain sequencing project: providing services to taxonomists for standard genome sequencing and annotation.</title>
        <authorList>
            <consortium name="The Broad Institute Genomics Platform"/>
            <consortium name="The Broad Institute Genome Sequencing Center for Infectious Disease"/>
            <person name="Wu L."/>
            <person name="Ma J."/>
        </authorList>
    </citation>
    <scope>NUCLEOTIDE SEQUENCE [LARGE SCALE GENOMIC DNA]</scope>
    <source>
        <strain evidence="4">DT72</strain>
    </source>
</reference>
<evidence type="ECO:0000259" key="1">
    <source>
        <dbReference type="Pfam" id="PF00501"/>
    </source>
</evidence>
<dbReference type="PROSITE" id="PS00455">
    <property type="entry name" value="AMP_BINDING"/>
    <property type="match status" value="1"/>
</dbReference>
<dbReference type="InterPro" id="IPR020845">
    <property type="entry name" value="AMP-binding_CS"/>
</dbReference>
<gene>
    <name evidence="3" type="ORF">ACFSJG_02395</name>
</gene>
<dbReference type="InterPro" id="IPR042099">
    <property type="entry name" value="ANL_N_sf"/>
</dbReference>
<dbReference type="SUPFAM" id="SSF56801">
    <property type="entry name" value="Acetyl-CoA synthetase-like"/>
    <property type="match status" value="1"/>
</dbReference>
<sequence>MNQLQRHAATIGDRPAIRFTGATTTWSELRDRVHALASAFAARGVEFGDRIALITGNRPEFVETVLAANLLGAIAVPINFRLTGPEAGYILDDCGAKIVVVDDIGLPIAVSALPQLATPPRVVAVASQAAGFESYPDLIEGTPSAGEHPDVPEESPALIMYTSGTTGRPKGAVLTHLNLQSQGTTVMRAFQYVDEDEVNLIASPLFHIGAVGSVIPTIYVGGTLVIHPTRAFVATEILDVIETEGVTSVFLVPTQWQAVCAEPTVPQRDLTRLRILGWGAAPASDTLLKAMSDTFPDAMSIALFGQTEMSPVTCVLHGKDALRKLGSVGRPIASVTARVVTPDMEDVAPGEVGEIVYRGPGMMLGYWNKPDATADAFHGGWFHSGDLVRVDEDGFVYVVDRAKDMIISGGENIYCSEVENVLAGHPDIVEVSIVGRPHPVWGETPVAYVALRDSAALDIESLRAWASASLARYKLPTALELIDALPRNASGKVLKNVLREQVQPA</sequence>
<evidence type="ECO:0000313" key="3">
    <source>
        <dbReference type="EMBL" id="MFD1811053.1"/>
    </source>
</evidence>
<dbReference type="Gene3D" id="3.30.300.30">
    <property type="match status" value="1"/>
</dbReference>
<protein>
    <submittedName>
        <fullName evidence="3">Long-chain-fatty-acid--CoA ligase</fullName>
        <ecNumber evidence="3">6.2.1.3</ecNumber>
    </submittedName>
</protein>
<feature type="domain" description="AMP-dependent synthetase/ligase" evidence="1">
    <location>
        <begin position="4"/>
        <end position="367"/>
    </location>
</feature>
<dbReference type="PANTHER" id="PTHR43767:SF7">
    <property type="entry name" value="MEDIUM_LONG-CHAIN-FATTY-ACID--COA LIGASE FADD8"/>
    <property type="match status" value="1"/>
</dbReference>
<dbReference type="InterPro" id="IPR000873">
    <property type="entry name" value="AMP-dep_synth/lig_dom"/>
</dbReference>
<dbReference type="PANTHER" id="PTHR43767">
    <property type="entry name" value="LONG-CHAIN-FATTY-ACID--COA LIGASE"/>
    <property type="match status" value="1"/>
</dbReference>
<organism evidence="3 4">
    <name type="scientific">Rhodococcus gannanensis</name>
    <dbReference type="NCBI Taxonomy" id="1960308"/>
    <lineage>
        <taxon>Bacteria</taxon>
        <taxon>Bacillati</taxon>
        <taxon>Actinomycetota</taxon>
        <taxon>Actinomycetes</taxon>
        <taxon>Mycobacteriales</taxon>
        <taxon>Nocardiaceae</taxon>
        <taxon>Rhodococcus</taxon>
    </lineage>
</organism>
<dbReference type="Proteomes" id="UP001597286">
    <property type="component" value="Unassembled WGS sequence"/>
</dbReference>
<dbReference type="Pfam" id="PF00501">
    <property type="entry name" value="AMP-binding"/>
    <property type="match status" value="1"/>
</dbReference>
<dbReference type="CDD" id="cd17631">
    <property type="entry name" value="FACL_FadD13-like"/>
    <property type="match status" value="1"/>
</dbReference>
<dbReference type="NCBIfam" id="NF004837">
    <property type="entry name" value="PRK06187.1"/>
    <property type="match status" value="1"/>
</dbReference>
<dbReference type="GO" id="GO:0004467">
    <property type="term" value="F:long-chain fatty acid-CoA ligase activity"/>
    <property type="evidence" value="ECO:0007669"/>
    <property type="project" value="UniProtKB-EC"/>
</dbReference>
<proteinExistence type="predicted"/>
<dbReference type="InterPro" id="IPR050237">
    <property type="entry name" value="ATP-dep_AMP-bd_enzyme"/>
</dbReference>